<evidence type="ECO:0000313" key="2">
    <source>
        <dbReference type="EMBL" id="MFG6108776.1"/>
    </source>
</evidence>
<dbReference type="EMBL" id="JBHGCJ010000003">
    <property type="protein sequence ID" value="MFG6108776.1"/>
    <property type="molecule type" value="Genomic_DNA"/>
</dbReference>
<reference evidence="2 3" key="1">
    <citation type="submission" date="2024-09" db="EMBL/GenBank/DDBJ databases">
        <authorList>
            <consortium name="All-Russian atlas of soil microorganisms"/>
            <consortium name="as a basis for the search for new antimicrobial producers and enzymes with unique properties"/>
            <person name="Sokolova E.A."/>
            <person name="Voronina E.N."/>
        </authorList>
    </citation>
    <scope>NUCLEOTIDE SEQUENCE [LARGE SCALE GENOMIC DNA]</scope>
    <source>
        <strain evidence="2 3">AF-22b-331.1</strain>
    </source>
</reference>
<proteinExistence type="predicted"/>
<dbReference type="RefSeq" id="WP_394162150.1">
    <property type="nucleotide sequence ID" value="NZ_JBHGCJ010000003.1"/>
</dbReference>
<sequence length="141" mass="15042">MKLGELTAFGHNVADSLASGLCFMIGFYTLDIFAEAAASREGEIVVNFLTGETAGSPASAEVKQAVGQFAQRLPALASGHGLDIGQIRVLSARFGTDRVAGPHFQVTVETADGRRSMDQYVGNPGRRYSRPRRSRVAPVTD</sequence>
<name>A0ABW7CW46_9GAMM</name>
<gene>
    <name evidence="2" type="ORF">ACEU0G_002769</name>
</gene>
<evidence type="ECO:0000256" key="1">
    <source>
        <dbReference type="SAM" id="MobiDB-lite"/>
    </source>
</evidence>
<evidence type="ECO:0000313" key="3">
    <source>
        <dbReference type="Proteomes" id="UP001605261"/>
    </source>
</evidence>
<organism evidence="2 3">
    <name type="scientific">Stenotrophomonas nematodicola</name>
    <dbReference type="NCBI Taxonomy" id="2656746"/>
    <lineage>
        <taxon>Bacteria</taxon>
        <taxon>Pseudomonadati</taxon>
        <taxon>Pseudomonadota</taxon>
        <taxon>Gammaproteobacteria</taxon>
        <taxon>Lysobacterales</taxon>
        <taxon>Lysobacteraceae</taxon>
        <taxon>Stenotrophomonas</taxon>
    </lineage>
</organism>
<keyword evidence="3" id="KW-1185">Reference proteome</keyword>
<comment type="caution">
    <text evidence="2">The sequence shown here is derived from an EMBL/GenBank/DDBJ whole genome shotgun (WGS) entry which is preliminary data.</text>
</comment>
<protein>
    <submittedName>
        <fullName evidence="2">Uncharacterized protein</fullName>
    </submittedName>
</protein>
<accession>A0ABW7CW46</accession>
<feature type="region of interest" description="Disordered" evidence="1">
    <location>
        <begin position="116"/>
        <end position="141"/>
    </location>
</feature>
<dbReference type="Proteomes" id="UP001605261">
    <property type="component" value="Unassembled WGS sequence"/>
</dbReference>